<feature type="transmembrane region" description="Helical" evidence="7">
    <location>
        <begin position="81"/>
        <end position="100"/>
    </location>
</feature>
<dbReference type="AlphaFoldDB" id="A0A1T4NCV5"/>
<feature type="transmembrane region" description="Helical" evidence="7">
    <location>
        <begin position="249"/>
        <end position="269"/>
    </location>
</feature>
<evidence type="ECO:0000256" key="5">
    <source>
        <dbReference type="ARBA" id="ARBA00022989"/>
    </source>
</evidence>
<dbReference type="PANTHER" id="PTHR42920:SF5">
    <property type="entry name" value="EAMA DOMAIN-CONTAINING PROTEIN"/>
    <property type="match status" value="1"/>
</dbReference>
<evidence type="ECO:0000259" key="8">
    <source>
        <dbReference type="Pfam" id="PF00892"/>
    </source>
</evidence>
<comment type="similarity">
    <text evidence="2">Belongs to the EamA transporter family.</text>
</comment>
<keyword evidence="3" id="KW-1003">Cell membrane</keyword>
<keyword evidence="4 7" id="KW-0812">Transmembrane</keyword>
<dbReference type="SUPFAM" id="SSF103481">
    <property type="entry name" value="Multidrug resistance efflux transporter EmrE"/>
    <property type="match status" value="2"/>
</dbReference>
<name>A0A1T4NCV5_9FIRM</name>
<feature type="transmembrane region" description="Helical" evidence="7">
    <location>
        <begin position="275"/>
        <end position="295"/>
    </location>
</feature>
<evidence type="ECO:0000256" key="3">
    <source>
        <dbReference type="ARBA" id="ARBA00022475"/>
    </source>
</evidence>
<protein>
    <submittedName>
        <fullName evidence="9">Threonine/homoserine efflux transporter RhtA</fullName>
    </submittedName>
</protein>
<feature type="transmembrane region" description="Helical" evidence="7">
    <location>
        <begin position="219"/>
        <end position="237"/>
    </location>
</feature>
<dbReference type="Pfam" id="PF00892">
    <property type="entry name" value="EamA"/>
    <property type="match status" value="2"/>
</dbReference>
<evidence type="ECO:0000313" key="9">
    <source>
        <dbReference type="EMBL" id="SJZ77131.1"/>
    </source>
</evidence>
<feature type="domain" description="EamA" evidence="8">
    <location>
        <begin position="158"/>
        <end position="290"/>
    </location>
</feature>
<sequence length="298" mass="32647">MYNSQEAVESKDTKIILFADLALLLVAMVWGGGFVVTKNLLDTMGPFYFLGIRFTISALILGIIFWKRVRKIELKVLSKGLLIGLFLFLAFATQTVGLIYTTPAKQGFITGINVVIVPFLYMFVTKKMISKQSLIGAVLATIGLSLISFQEGILAFNIGDLLTLFCAFFFAAHIVAIGILVKKVDPINLTIIQLAFTGVLSIVIAVFKEPMPVLSVDNGLIGLGYMILLSSIFAFLAQNVAQKFTFSTHAAILLSLESVFGALFSWVFWGEQLTIKFIIGACIVLVGIIIAELRLEEE</sequence>
<evidence type="ECO:0000313" key="10">
    <source>
        <dbReference type="Proteomes" id="UP000190625"/>
    </source>
</evidence>
<feature type="transmembrane region" description="Helical" evidence="7">
    <location>
        <begin position="188"/>
        <end position="207"/>
    </location>
</feature>
<feature type="transmembrane region" description="Helical" evidence="7">
    <location>
        <begin position="162"/>
        <end position="181"/>
    </location>
</feature>
<dbReference type="EMBL" id="FUWM01000014">
    <property type="protein sequence ID" value="SJZ77131.1"/>
    <property type="molecule type" value="Genomic_DNA"/>
</dbReference>
<gene>
    <name evidence="9" type="ORF">SAMN02745118_01769</name>
</gene>
<evidence type="ECO:0000256" key="1">
    <source>
        <dbReference type="ARBA" id="ARBA00004651"/>
    </source>
</evidence>
<organism evidence="9 10">
    <name type="scientific">Selenihalanaerobacter shriftii</name>
    <dbReference type="NCBI Taxonomy" id="142842"/>
    <lineage>
        <taxon>Bacteria</taxon>
        <taxon>Bacillati</taxon>
        <taxon>Bacillota</taxon>
        <taxon>Clostridia</taxon>
        <taxon>Halanaerobiales</taxon>
        <taxon>Halobacteroidaceae</taxon>
        <taxon>Selenihalanaerobacter</taxon>
    </lineage>
</organism>
<evidence type="ECO:0000256" key="4">
    <source>
        <dbReference type="ARBA" id="ARBA00022692"/>
    </source>
</evidence>
<dbReference type="InterPro" id="IPR051258">
    <property type="entry name" value="Diverse_Substrate_Transporter"/>
</dbReference>
<proteinExistence type="inferred from homology"/>
<feature type="transmembrane region" description="Helical" evidence="7">
    <location>
        <begin position="136"/>
        <end position="156"/>
    </location>
</feature>
<dbReference type="Gene3D" id="1.10.3730.20">
    <property type="match status" value="1"/>
</dbReference>
<dbReference type="InterPro" id="IPR000620">
    <property type="entry name" value="EamA_dom"/>
</dbReference>
<evidence type="ECO:0000256" key="7">
    <source>
        <dbReference type="SAM" id="Phobius"/>
    </source>
</evidence>
<keyword evidence="6 7" id="KW-0472">Membrane</keyword>
<feature type="transmembrane region" description="Helical" evidence="7">
    <location>
        <begin position="15"/>
        <end position="35"/>
    </location>
</feature>
<feature type="transmembrane region" description="Helical" evidence="7">
    <location>
        <begin position="47"/>
        <end position="69"/>
    </location>
</feature>
<keyword evidence="5 7" id="KW-1133">Transmembrane helix</keyword>
<dbReference type="STRING" id="142842.SAMN02745118_01769"/>
<accession>A0A1T4NCV5</accession>
<comment type="subcellular location">
    <subcellularLocation>
        <location evidence="1">Cell membrane</location>
        <topology evidence="1">Multi-pass membrane protein</topology>
    </subcellularLocation>
</comment>
<dbReference type="GO" id="GO:0005886">
    <property type="term" value="C:plasma membrane"/>
    <property type="evidence" value="ECO:0007669"/>
    <property type="project" value="UniProtKB-SubCell"/>
</dbReference>
<dbReference type="OrthoDB" id="9804865at2"/>
<dbReference type="Proteomes" id="UP000190625">
    <property type="component" value="Unassembled WGS sequence"/>
</dbReference>
<reference evidence="10" key="1">
    <citation type="submission" date="2017-02" db="EMBL/GenBank/DDBJ databases">
        <authorList>
            <person name="Varghese N."/>
            <person name="Submissions S."/>
        </authorList>
    </citation>
    <scope>NUCLEOTIDE SEQUENCE [LARGE SCALE GENOMIC DNA]</scope>
    <source>
        <strain evidence="10">ATCC BAA-73</strain>
    </source>
</reference>
<dbReference type="PANTHER" id="PTHR42920">
    <property type="entry name" value="OS03G0707200 PROTEIN-RELATED"/>
    <property type="match status" value="1"/>
</dbReference>
<keyword evidence="10" id="KW-1185">Reference proteome</keyword>
<dbReference type="RefSeq" id="WP_078810228.1">
    <property type="nucleotide sequence ID" value="NZ_FUWM01000014.1"/>
</dbReference>
<feature type="domain" description="EamA" evidence="8">
    <location>
        <begin position="18"/>
        <end position="148"/>
    </location>
</feature>
<evidence type="ECO:0000256" key="2">
    <source>
        <dbReference type="ARBA" id="ARBA00007362"/>
    </source>
</evidence>
<evidence type="ECO:0000256" key="6">
    <source>
        <dbReference type="ARBA" id="ARBA00023136"/>
    </source>
</evidence>
<feature type="transmembrane region" description="Helical" evidence="7">
    <location>
        <begin position="106"/>
        <end position="124"/>
    </location>
</feature>
<dbReference type="InterPro" id="IPR037185">
    <property type="entry name" value="EmrE-like"/>
</dbReference>